<dbReference type="InterPro" id="IPR001138">
    <property type="entry name" value="Zn2Cys6_DnaBD"/>
</dbReference>
<dbReference type="InParanoid" id="A0A1V8TM37"/>
<dbReference type="EMBL" id="NAJO01000005">
    <property type="protein sequence ID" value="OQO12321.1"/>
    <property type="molecule type" value="Genomic_DNA"/>
</dbReference>
<keyword evidence="1" id="KW-0539">Nucleus</keyword>
<dbReference type="OrthoDB" id="3862662at2759"/>
<evidence type="ECO:0000256" key="1">
    <source>
        <dbReference type="ARBA" id="ARBA00023242"/>
    </source>
</evidence>
<feature type="region of interest" description="Disordered" evidence="2">
    <location>
        <begin position="143"/>
        <end position="235"/>
    </location>
</feature>
<evidence type="ECO:0000256" key="2">
    <source>
        <dbReference type="SAM" id="MobiDB-lite"/>
    </source>
</evidence>
<dbReference type="CDD" id="cd00067">
    <property type="entry name" value="GAL4"/>
    <property type="match status" value="1"/>
</dbReference>
<reference evidence="4" key="1">
    <citation type="submission" date="2017-03" db="EMBL/GenBank/DDBJ databases">
        <title>Genomes of endolithic fungi from Antarctica.</title>
        <authorList>
            <person name="Coleine C."/>
            <person name="Masonjones S."/>
            <person name="Stajich J.E."/>
        </authorList>
    </citation>
    <scope>NUCLEOTIDE SEQUENCE [LARGE SCALE GENOMIC DNA]</scope>
    <source>
        <strain evidence="4">CCFEE 5527</strain>
    </source>
</reference>
<sequence length="256" mass="27802">MQAMATEAFAQHQHNGGNNGAGELNPLSCECDRRLPSCTHCIDARVDCHYPEARQRGPQVGYLSILEGRLVATEVALYQTLARLHGSDGLPGQSNDDLAISLQKKYADMPYSAKTAEWNHQPLNGDQALSRWWLERRQMFESQQATNSLQDSNERPRPASKQRSSGHGDMAAPTWTSPPIGGSPESQKRRAPSLSSIQTVDTGEGGLRNMYGSSASSSAPIAHMSGSPAFNGRQSVSNIDPALAAHLGPEQSRKYF</sequence>
<evidence type="ECO:0000313" key="3">
    <source>
        <dbReference type="EMBL" id="OQO12321.1"/>
    </source>
</evidence>
<keyword evidence="4" id="KW-1185">Reference proteome</keyword>
<protein>
    <recommendedName>
        <fullName evidence="5">Zn(2)-C6 fungal-type domain-containing protein</fullName>
    </recommendedName>
</protein>
<dbReference type="InterPro" id="IPR036864">
    <property type="entry name" value="Zn2-C6_fun-type_DNA-bd_sf"/>
</dbReference>
<dbReference type="GO" id="GO:0000981">
    <property type="term" value="F:DNA-binding transcription factor activity, RNA polymerase II-specific"/>
    <property type="evidence" value="ECO:0007669"/>
    <property type="project" value="InterPro"/>
</dbReference>
<name>A0A1V8TM37_9PEZI</name>
<accession>A0A1V8TM37</accession>
<comment type="caution">
    <text evidence="3">The sequence shown here is derived from an EMBL/GenBank/DDBJ whole genome shotgun (WGS) entry which is preliminary data.</text>
</comment>
<dbReference type="AlphaFoldDB" id="A0A1V8TM37"/>
<dbReference type="Proteomes" id="UP000192596">
    <property type="component" value="Unassembled WGS sequence"/>
</dbReference>
<dbReference type="Gene3D" id="4.10.240.10">
    <property type="entry name" value="Zn(2)-C6 fungal-type DNA-binding domain"/>
    <property type="match status" value="1"/>
</dbReference>
<evidence type="ECO:0008006" key="5">
    <source>
        <dbReference type="Google" id="ProtNLM"/>
    </source>
</evidence>
<gene>
    <name evidence="3" type="ORF">B0A48_02963</name>
</gene>
<organism evidence="3 4">
    <name type="scientific">Cryoendolithus antarcticus</name>
    <dbReference type="NCBI Taxonomy" id="1507870"/>
    <lineage>
        <taxon>Eukaryota</taxon>
        <taxon>Fungi</taxon>
        <taxon>Dikarya</taxon>
        <taxon>Ascomycota</taxon>
        <taxon>Pezizomycotina</taxon>
        <taxon>Dothideomycetes</taxon>
        <taxon>Dothideomycetidae</taxon>
        <taxon>Cladosporiales</taxon>
        <taxon>Cladosporiaceae</taxon>
        <taxon>Cryoendolithus</taxon>
    </lineage>
</organism>
<evidence type="ECO:0000313" key="4">
    <source>
        <dbReference type="Proteomes" id="UP000192596"/>
    </source>
</evidence>
<dbReference type="GO" id="GO:0008270">
    <property type="term" value="F:zinc ion binding"/>
    <property type="evidence" value="ECO:0007669"/>
    <property type="project" value="InterPro"/>
</dbReference>
<proteinExistence type="predicted"/>